<dbReference type="InterPro" id="IPR036034">
    <property type="entry name" value="PDZ_sf"/>
</dbReference>
<organism evidence="6 7">
    <name type="scientific">Rehaibacterium terrae</name>
    <dbReference type="NCBI Taxonomy" id="1341696"/>
    <lineage>
        <taxon>Bacteria</taxon>
        <taxon>Pseudomonadati</taxon>
        <taxon>Pseudomonadota</taxon>
        <taxon>Gammaproteobacteria</taxon>
        <taxon>Lysobacterales</taxon>
        <taxon>Lysobacteraceae</taxon>
        <taxon>Rehaibacterium</taxon>
    </lineage>
</organism>
<dbReference type="PROSITE" id="PS50106">
    <property type="entry name" value="PDZ"/>
    <property type="match status" value="1"/>
</dbReference>
<comment type="caution">
    <text evidence="6">The sequence shown here is derived from an EMBL/GenBank/DDBJ whole genome shotgun (WGS) entry which is preliminary data.</text>
</comment>
<reference evidence="6 7" key="1">
    <citation type="submission" date="2020-08" db="EMBL/GenBank/DDBJ databases">
        <title>Genomic Encyclopedia of Type Strains, Phase IV (KMG-IV): sequencing the most valuable type-strain genomes for metagenomic binning, comparative biology and taxonomic classification.</title>
        <authorList>
            <person name="Goeker M."/>
        </authorList>
    </citation>
    <scope>NUCLEOTIDE SEQUENCE [LARGE SCALE GENOMIC DNA]</scope>
    <source>
        <strain evidence="6 7">DSM 25897</strain>
    </source>
</reference>
<dbReference type="InterPro" id="IPR001478">
    <property type="entry name" value="PDZ"/>
</dbReference>
<dbReference type="GO" id="GO:0004222">
    <property type="term" value="F:metalloendopeptidase activity"/>
    <property type="evidence" value="ECO:0007669"/>
    <property type="project" value="InterPro"/>
</dbReference>
<dbReference type="GO" id="GO:0006508">
    <property type="term" value="P:proteolysis"/>
    <property type="evidence" value="ECO:0007669"/>
    <property type="project" value="InterPro"/>
</dbReference>
<dbReference type="Gene3D" id="2.30.42.10">
    <property type="match status" value="2"/>
</dbReference>
<accession>A0A7W7XZ32</accession>
<dbReference type="Pfam" id="PF13180">
    <property type="entry name" value="PDZ_2"/>
    <property type="match status" value="2"/>
</dbReference>
<protein>
    <recommendedName>
        <fullName evidence="5">PDZ domain-containing protein</fullName>
    </recommendedName>
</protein>
<sequence length="380" mass="40934">MKLRPLPLLLALALAPAGAFAQPAQPDPERAEEARKEMEALRRQMAELGRRMAELSRESGNLHDQIVTRIETRREAMQRPVIGVILGSDANGAVQLRGVTPEGPAARAGLRAGDVLLGIDGKAITGTTAEERLESARKLLGDLTEGQEVRLAYQRDGQRAETTVKAEKSTRVMVFGGSGEFRLPGANGFSIVVPGIDMEIGRIAPFAGCPTDEDCALPLLSQAFRWRGLNLASVDAQLGRYFGTDRGVLVLRGPEDFPALQSGDVILKIDGMDVNSPREAMRELQEKQPGDLVLIELLRDRRPQTVEITAPETSRAFQWMMPPLPPAPPAPPAPPKPPKPPQAAAPDAPGMHGIVATIVLAEAGGPERSTERRHGHIAIH</sequence>
<dbReference type="InterPro" id="IPR004387">
    <property type="entry name" value="Pept_M50_Zn"/>
</dbReference>
<evidence type="ECO:0000256" key="1">
    <source>
        <dbReference type="ARBA" id="ARBA00001947"/>
    </source>
</evidence>
<comment type="cofactor">
    <cofactor evidence="1">
        <name>Zn(2+)</name>
        <dbReference type="ChEBI" id="CHEBI:29105"/>
    </cofactor>
</comment>
<dbReference type="AlphaFoldDB" id="A0A7W7XZ32"/>
<dbReference type="EMBL" id="JACHHX010000005">
    <property type="protein sequence ID" value="MBB5015086.1"/>
    <property type="molecule type" value="Genomic_DNA"/>
</dbReference>
<evidence type="ECO:0000259" key="5">
    <source>
        <dbReference type="PROSITE" id="PS50106"/>
    </source>
</evidence>
<dbReference type="CDD" id="cd06779">
    <property type="entry name" value="cpPDZ_Deg_HtrA-like"/>
    <property type="match status" value="1"/>
</dbReference>
<dbReference type="GO" id="GO:0016020">
    <property type="term" value="C:membrane"/>
    <property type="evidence" value="ECO:0007669"/>
    <property type="project" value="InterPro"/>
</dbReference>
<feature type="coiled-coil region" evidence="2">
    <location>
        <begin position="31"/>
        <end position="58"/>
    </location>
</feature>
<dbReference type="RefSeq" id="WP_183947660.1">
    <property type="nucleotide sequence ID" value="NZ_JACHHX010000005.1"/>
</dbReference>
<feature type="chain" id="PRO_5031066290" description="PDZ domain-containing protein" evidence="4">
    <location>
        <begin position="22"/>
        <end position="380"/>
    </location>
</feature>
<feature type="signal peptide" evidence="4">
    <location>
        <begin position="1"/>
        <end position="21"/>
    </location>
</feature>
<keyword evidence="2" id="KW-0175">Coiled coil</keyword>
<gene>
    <name evidence="6" type="ORF">HNQ58_000967</name>
</gene>
<name>A0A7W7XZ32_9GAMM</name>
<keyword evidence="4" id="KW-0732">Signal</keyword>
<dbReference type="SMART" id="SM00228">
    <property type="entry name" value="PDZ"/>
    <property type="match status" value="2"/>
</dbReference>
<evidence type="ECO:0000313" key="7">
    <source>
        <dbReference type="Proteomes" id="UP000519004"/>
    </source>
</evidence>
<feature type="compositionally biased region" description="Pro residues" evidence="3">
    <location>
        <begin position="322"/>
        <end position="343"/>
    </location>
</feature>
<keyword evidence="7" id="KW-1185">Reference proteome</keyword>
<evidence type="ECO:0000256" key="3">
    <source>
        <dbReference type="SAM" id="MobiDB-lite"/>
    </source>
</evidence>
<proteinExistence type="predicted"/>
<dbReference type="PANTHER" id="PTHR42837">
    <property type="entry name" value="REGULATOR OF SIGMA-E PROTEASE RSEP"/>
    <property type="match status" value="1"/>
</dbReference>
<dbReference type="PANTHER" id="PTHR42837:SF2">
    <property type="entry name" value="MEMBRANE METALLOPROTEASE ARASP2, CHLOROPLASTIC-RELATED"/>
    <property type="match status" value="1"/>
</dbReference>
<dbReference type="SUPFAM" id="SSF50156">
    <property type="entry name" value="PDZ domain-like"/>
    <property type="match status" value="2"/>
</dbReference>
<evidence type="ECO:0000256" key="2">
    <source>
        <dbReference type="SAM" id="Coils"/>
    </source>
</evidence>
<dbReference type="Proteomes" id="UP000519004">
    <property type="component" value="Unassembled WGS sequence"/>
</dbReference>
<evidence type="ECO:0000256" key="4">
    <source>
        <dbReference type="SAM" id="SignalP"/>
    </source>
</evidence>
<evidence type="ECO:0000313" key="6">
    <source>
        <dbReference type="EMBL" id="MBB5015086.1"/>
    </source>
</evidence>
<feature type="region of interest" description="Disordered" evidence="3">
    <location>
        <begin position="315"/>
        <end position="349"/>
    </location>
</feature>
<feature type="domain" description="PDZ" evidence="5">
    <location>
        <begin position="69"/>
        <end position="138"/>
    </location>
</feature>